<dbReference type="eggNOG" id="ENOG502RD2V">
    <property type="taxonomic scope" value="Eukaryota"/>
</dbReference>
<sequence length="646" mass="69291">MSAASQALLDSITHQLCSPTSDAQGHYDNVVVGLSAHDGSILLTHEGESSFAKAFRALRPASAIKATTPVLSSILADTHPTTVHITVDRNTRLPILSSLTSPFKMPATRSAAIVRDEAALLIWCDDAGRVAQRFLQVEHQLRHYARQCKCAAAPSSEGRSEFSTNAQPVYNHGYLFASQHDPSSASEGFDAGSSTELPELDLPFRPLDVDDIMHGMQDDGSSNIASDVSYGITWDMFNAAPVSPWRSTLPSSQLIPDRVFSSAYMMSVSAAAQQEPQTVSPSMLHTPSTTTSSTLSLASSSGSPVTPSSGYAGSLPSVCSPSEALASSPMSNFGIASISPPVKTLHEESESDDDESVYDEIERHESRPASYTPQPSPRPPVASGAPSLSPGTAASPLPIPASQRKRKGGRPSKASQRYAASPSTRATLPLPRRGANRAVVDFSTTTRLHPLPGCNLRSLRSRARERSPTPLLTTPPAGDGPCTSGTHDGDEDLPIDDDGSDVDDEAYKPNPKKVRIGAESEREAEKGVTTKGKRGSGASAKGRKRGTKRKSRTACGSRRGHFPCTEESCDWAFTRETDMKRHVDWVHKKLGARCPDCHKVYARLDSLKRHRAGGKCAKVQSDSDEPDDCDDVDSELDDDMDDDELD</sequence>
<accession>S8FMF0</accession>
<dbReference type="Pfam" id="PF00096">
    <property type="entry name" value="zf-C2H2"/>
    <property type="match status" value="1"/>
</dbReference>
<dbReference type="OrthoDB" id="2804529at2759"/>
<feature type="region of interest" description="Disordered" evidence="2">
    <location>
        <begin position="275"/>
        <end position="323"/>
    </location>
</feature>
<feature type="compositionally biased region" description="Basic and acidic residues" evidence="2">
    <location>
        <begin position="516"/>
        <end position="528"/>
    </location>
</feature>
<feature type="compositionally biased region" description="Acidic residues" evidence="2">
    <location>
        <begin position="622"/>
        <end position="646"/>
    </location>
</feature>
<dbReference type="Gene3D" id="3.30.160.60">
    <property type="entry name" value="Classic Zinc Finger"/>
    <property type="match status" value="1"/>
</dbReference>
<feature type="compositionally biased region" description="Low complexity" evidence="2">
    <location>
        <begin position="280"/>
        <end position="309"/>
    </location>
</feature>
<dbReference type="GO" id="GO:0008270">
    <property type="term" value="F:zinc ion binding"/>
    <property type="evidence" value="ECO:0007669"/>
    <property type="project" value="UniProtKB-KW"/>
</dbReference>
<feature type="compositionally biased region" description="Acidic residues" evidence="2">
    <location>
        <begin position="489"/>
        <end position="504"/>
    </location>
</feature>
<feature type="compositionally biased region" description="Basic residues" evidence="2">
    <location>
        <begin position="541"/>
        <end position="552"/>
    </location>
</feature>
<evidence type="ECO:0000313" key="4">
    <source>
        <dbReference type="EMBL" id="EPS99484.1"/>
    </source>
</evidence>
<evidence type="ECO:0000313" key="5">
    <source>
        <dbReference type="Proteomes" id="UP000015241"/>
    </source>
</evidence>
<dbReference type="SMART" id="SM00355">
    <property type="entry name" value="ZnF_C2H2"/>
    <property type="match status" value="2"/>
</dbReference>
<protein>
    <recommendedName>
        <fullName evidence="3">C2H2-type domain-containing protein</fullName>
    </recommendedName>
</protein>
<dbReference type="InParanoid" id="S8FMF0"/>
<proteinExistence type="predicted"/>
<dbReference type="AlphaFoldDB" id="S8FMF0"/>
<dbReference type="InterPro" id="IPR057688">
    <property type="entry name" value="DUF7928"/>
</dbReference>
<feature type="domain" description="C2H2-type" evidence="3">
    <location>
        <begin position="562"/>
        <end position="587"/>
    </location>
</feature>
<evidence type="ECO:0000259" key="3">
    <source>
        <dbReference type="PROSITE" id="PS50157"/>
    </source>
</evidence>
<dbReference type="HOGENOM" id="CLU_413336_0_0_1"/>
<reference evidence="4 5" key="1">
    <citation type="journal article" date="2012" name="Science">
        <title>The Paleozoic origin of enzymatic lignin decomposition reconstructed from 31 fungal genomes.</title>
        <authorList>
            <person name="Floudas D."/>
            <person name="Binder M."/>
            <person name="Riley R."/>
            <person name="Barry K."/>
            <person name="Blanchette R.A."/>
            <person name="Henrissat B."/>
            <person name="Martinez A.T."/>
            <person name="Otillar R."/>
            <person name="Spatafora J.W."/>
            <person name="Yadav J.S."/>
            <person name="Aerts A."/>
            <person name="Benoit I."/>
            <person name="Boyd A."/>
            <person name="Carlson A."/>
            <person name="Copeland A."/>
            <person name="Coutinho P.M."/>
            <person name="de Vries R.P."/>
            <person name="Ferreira P."/>
            <person name="Findley K."/>
            <person name="Foster B."/>
            <person name="Gaskell J."/>
            <person name="Glotzer D."/>
            <person name="Gorecki P."/>
            <person name="Heitman J."/>
            <person name="Hesse C."/>
            <person name="Hori C."/>
            <person name="Igarashi K."/>
            <person name="Jurgens J.A."/>
            <person name="Kallen N."/>
            <person name="Kersten P."/>
            <person name="Kohler A."/>
            <person name="Kuees U."/>
            <person name="Kumar T.K.A."/>
            <person name="Kuo A."/>
            <person name="LaButti K."/>
            <person name="Larrondo L.F."/>
            <person name="Lindquist E."/>
            <person name="Ling A."/>
            <person name="Lombard V."/>
            <person name="Lucas S."/>
            <person name="Lundell T."/>
            <person name="Martin R."/>
            <person name="McLaughlin D.J."/>
            <person name="Morgenstern I."/>
            <person name="Morin E."/>
            <person name="Murat C."/>
            <person name="Nagy L.G."/>
            <person name="Nolan M."/>
            <person name="Ohm R.A."/>
            <person name="Patyshakuliyeva A."/>
            <person name="Rokas A."/>
            <person name="Ruiz-Duenas F.J."/>
            <person name="Sabat G."/>
            <person name="Salamov A."/>
            <person name="Samejima M."/>
            <person name="Schmutz J."/>
            <person name="Slot J.C."/>
            <person name="St John F."/>
            <person name="Stenlid J."/>
            <person name="Sun H."/>
            <person name="Sun S."/>
            <person name="Syed K."/>
            <person name="Tsang A."/>
            <person name="Wiebenga A."/>
            <person name="Young D."/>
            <person name="Pisabarro A."/>
            <person name="Eastwood D.C."/>
            <person name="Martin F."/>
            <person name="Cullen D."/>
            <person name="Grigoriev I.V."/>
            <person name="Hibbett D.S."/>
        </authorList>
    </citation>
    <scope>NUCLEOTIDE SEQUENCE</scope>
    <source>
        <strain evidence="5">FP-58527</strain>
    </source>
</reference>
<evidence type="ECO:0000256" key="2">
    <source>
        <dbReference type="SAM" id="MobiDB-lite"/>
    </source>
</evidence>
<keyword evidence="1" id="KW-0862">Zinc</keyword>
<dbReference type="InterPro" id="IPR013087">
    <property type="entry name" value="Znf_C2H2_type"/>
</dbReference>
<feature type="region of interest" description="Disordered" evidence="2">
    <location>
        <begin position="610"/>
        <end position="646"/>
    </location>
</feature>
<feature type="compositionally biased region" description="Acidic residues" evidence="2">
    <location>
        <begin position="349"/>
        <end position="359"/>
    </location>
</feature>
<dbReference type="STRING" id="743788.S8FMF0"/>
<gene>
    <name evidence="4" type="ORF">FOMPIDRAFT_1050521</name>
</gene>
<dbReference type="PROSITE" id="PS50157">
    <property type="entry name" value="ZINC_FINGER_C2H2_2"/>
    <property type="match status" value="1"/>
</dbReference>
<dbReference type="EMBL" id="KE504156">
    <property type="protein sequence ID" value="EPS99484.1"/>
    <property type="molecule type" value="Genomic_DNA"/>
</dbReference>
<keyword evidence="5" id="KW-1185">Reference proteome</keyword>
<dbReference type="PROSITE" id="PS00028">
    <property type="entry name" value="ZINC_FINGER_C2H2_1"/>
    <property type="match status" value="1"/>
</dbReference>
<organism evidence="4 5">
    <name type="scientific">Fomitopsis schrenkii</name>
    <name type="common">Brown rot fungus</name>
    <dbReference type="NCBI Taxonomy" id="2126942"/>
    <lineage>
        <taxon>Eukaryota</taxon>
        <taxon>Fungi</taxon>
        <taxon>Dikarya</taxon>
        <taxon>Basidiomycota</taxon>
        <taxon>Agaricomycotina</taxon>
        <taxon>Agaricomycetes</taxon>
        <taxon>Polyporales</taxon>
        <taxon>Fomitopsis</taxon>
    </lineage>
</organism>
<name>S8FMF0_FOMSC</name>
<keyword evidence="1" id="KW-0863">Zinc-finger</keyword>
<dbReference type="Proteomes" id="UP000015241">
    <property type="component" value="Unassembled WGS sequence"/>
</dbReference>
<evidence type="ECO:0000256" key="1">
    <source>
        <dbReference type="PROSITE-ProRule" id="PRU00042"/>
    </source>
</evidence>
<dbReference type="Pfam" id="PF25550">
    <property type="entry name" value="DUF7928"/>
    <property type="match status" value="1"/>
</dbReference>
<keyword evidence="1" id="KW-0479">Metal-binding</keyword>
<feature type="region of interest" description="Disordered" evidence="2">
    <location>
        <begin position="343"/>
        <end position="560"/>
    </location>
</feature>